<accession>A0A7X9DKB9</accession>
<dbReference type="AlphaFoldDB" id="A0A7X9DKB9"/>
<dbReference type="InterPro" id="IPR036108">
    <property type="entry name" value="4pyrrol_syn_uPrphyn_synt_sf"/>
</dbReference>
<evidence type="ECO:0000313" key="1">
    <source>
        <dbReference type="EMBL" id="NMB70035.1"/>
    </source>
</evidence>
<dbReference type="Proteomes" id="UP000526033">
    <property type="component" value="Unassembled WGS sequence"/>
</dbReference>
<sequence>DIAIGAFGDTTAKAVKDAGLRLDVKAPTDAFKSMTQALDHFLKEQSKKK</sequence>
<dbReference type="SUPFAM" id="SSF69618">
    <property type="entry name" value="HemD-like"/>
    <property type="match status" value="1"/>
</dbReference>
<dbReference type="GO" id="GO:0033014">
    <property type="term" value="P:tetrapyrrole biosynthetic process"/>
    <property type="evidence" value="ECO:0007669"/>
    <property type="project" value="InterPro"/>
</dbReference>
<organism evidence="1 2">
    <name type="scientific">candidate division WWE3 bacterium</name>
    <dbReference type="NCBI Taxonomy" id="2053526"/>
    <lineage>
        <taxon>Bacteria</taxon>
        <taxon>Katanobacteria</taxon>
    </lineage>
</organism>
<dbReference type="GO" id="GO:0004852">
    <property type="term" value="F:uroporphyrinogen-III synthase activity"/>
    <property type="evidence" value="ECO:0007669"/>
    <property type="project" value="InterPro"/>
</dbReference>
<name>A0A7X9DKB9_UNCKA</name>
<dbReference type="EMBL" id="JAAZNL010000024">
    <property type="protein sequence ID" value="NMB70035.1"/>
    <property type="molecule type" value="Genomic_DNA"/>
</dbReference>
<protein>
    <submittedName>
        <fullName evidence="1">Uroporphyrinogen-III synthase</fullName>
    </submittedName>
</protein>
<reference evidence="1 2" key="1">
    <citation type="journal article" date="2020" name="Biotechnol. Biofuels">
        <title>New insights from the biogas microbiome by comprehensive genome-resolved metagenomics of nearly 1600 species originating from multiple anaerobic digesters.</title>
        <authorList>
            <person name="Campanaro S."/>
            <person name="Treu L."/>
            <person name="Rodriguez-R L.M."/>
            <person name="Kovalovszki A."/>
            <person name="Ziels R.M."/>
            <person name="Maus I."/>
            <person name="Zhu X."/>
            <person name="Kougias P.G."/>
            <person name="Basile A."/>
            <person name="Luo G."/>
            <person name="Schluter A."/>
            <person name="Konstantinidis K.T."/>
            <person name="Angelidaki I."/>
        </authorList>
    </citation>
    <scope>NUCLEOTIDE SEQUENCE [LARGE SCALE GENOMIC DNA]</scope>
    <source>
        <strain evidence="1">AS27yjCOA_165</strain>
    </source>
</reference>
<gene>
    <name evidence="1" type="ORF">GYA27_02430</name>
</gene>
<comment type="caution">
    <text evidence="1">The sequence shown here is derived from an EMBL/GenBank/DDBJ whole genome shotgun (WGS) entry which is preliminary data.</text>
</comment>
<feature type="non-terminal residue" evidence="1">
    <location>
        <position position="1"/>
    </location>
</feature>
<evidence type="ECO:0000313" key="2">
    <source>
        <dbReference type="Proteomes" id="UP000526033"/>
    </source>
</evidence>
<proteinExistence type="predicted"/>